<feature type="region of interest" description="Disordered" evidence="1">
    <location>
        <begin position="1"/>
        <end position="24"/>
    </location>
</feature>
<evidence type="ECO:0000313" key="3">
    <source>
        <dbReference type="Proteomes" id="UP000293671"/>
    </source>
</evidence>
<dbReference type="AlphaFoldDB" id="A0A4Q7W0F8"/>
<dbReference type="EMBL" id="SHKP01000004">
    <property type="protein sequence ID" value="RZU01999.1"/>
    <property type="molecule type" value="Genomic_DNA"/>
</dbReference>
<dbReference type="RefSeq" id="WP_242616774.1">
    <property type="nucleotide sequence ID" value="NZ_SHKP01000004.1"/>
</dbReference>
<organism evidence="2 3">
    <name type="scientific">Rivibacter subsaxonicus</name>
    <dbReference type="NCBI Taxonomy" id="457575"/>
    <lineage>
        <taxon>Bacteria</taxon>
        <taxon>Pseudomonadati</taxon>
        <taxon>Pseudomonadota</taxon>
        <taxon>Betaproteobacteria</taxon>
        <taxon>Burkholderiales</taxon>
        <taxon>Rivibacter</taxon>
    </lineage>
</organism>
<sequence length="258" mass="27623">MLTTTLHRSEHPSAAAALPATPAVPHDAPPRLDLYAPIHKALRLFMNDTLARVGRIDIDDAAECAATLAQVDGLLEFCARHLAHENEFMHPAIEARAGGAAARAAADHGEHLIAIAELAAEAHLLASTTGAAARSVLALRLYRHLALFVADNLQHMHIEETAHNQALWAHYRDDELAALHGALLASIGDAEMAQVLHWMLPALAPVERAEMLAGMQAQMPPEAFRGVLGIARDRLDDTAWAKLCRALKLPVAPGLCGA</sequence>
<name>A0A4Q7W0F8_9BURK</name>
<keyword evidence="3" id="KW-1185">Reference proteome</keyword>
<dbReference type="Proteomes" id="UP000293671">
    <property type="component" value="Unassembled WGS sequence"/>
</dbReference>
<accession>A0A4Q7W0F8</accession>
<evidence type="ECO:0000256" key="1">
    <source>
        <dbReference type="SAM" id="MobiDB-lite"/>
    </source>
</evidence>
<comment type="caution">
    <text evidence="2">The sequence shown here is derived from an EMBL/GenBank/DDBJ whole genome shotgun (WGS) entry which is preliminary data.</text>
</comment>
<feature type="compositionally biased region" description="Low complexity" evidence="1">
    <location>
        <begin position="12"/>
        <end position="24"/>
    </location>
</feature>
<protein>
    <recommendedName>
        <fullName evidence="4">Hemerythrin HHE cation binding domain-containing protein</fullName>
    </recommendedName>
</protein>
<evidence type="ECO:0000313" key="2">
    <source>
        <dbReference type="EMBL" id="RZU01999.1"/>
    </source>
</evidence>
<dbReference type="Gene3D" id="1.20.120.520">
    <property type="entry name" value="nmb1532 protein domain like"/>
    <property type="match status" value="1"/>
</dbReference>
<proteinExistence type="predicted"/>
<gene>
    <name evidence="2" type="ORF">EV670_0017</name>
</gene>
<reference evidence="2 3" key="1">
    <citation type="submission" date="2019-02" db="EMBL/GenBank/DDBJ databases">
        <title>Genomic Encyclopedia of Type Strains, Phase IV (KMG-IV): sequencing the most valuable type-strain genomes for metagenomic binning, comparative biology and taxonomic classification.</title>
        <authorList>
            <person name="Goeker M."/>
        </authorList>
    </citation>
    <scope>NUCLEOTIDE SEQUENCE [LARGE SCALE GENOMIC DNA]</scope>
    <source>
        <strain evidence="2 3">DSM 19570</strain>
    </source>
</reference>
<evidence type="ECO:0008006" key="4">
    <source>
        <dbReference type="Google" id="ProtNLM"/>
    </source>
</evidence>